<dbReference type="PANTHER" id="PTHR26451:SF871">
    <property type="entry name" value="ODORANT RECEPTOR-RELATED"/>
    <property type="match status" value="1"/>
</dbReference>
<keyword evidence="9" id="KW-1015">Disulfide bond</keyword>
<dbReference type="SUPFAM" id="SSF81321">
    <property type="entry name" value="Family A G protein-coupled receptor-like"/>
    <property type="match status" value="1"/>
</dbReference>
<evidence type="ECO:0000256" key="11">
    <source>
        <dbReference type="ARBA" id="ARBA00023180"/>
    </source>
</evidence>
<feature type="domain" description="G-protein coupled receptors family 1 profile" evidence="15">
    <location>
        <begin position="49"/>
        <end position="297"/>
    </location>
</feature>
<dbReference type="PANTHER" id="PTHR26451">
    <property type="entry name" value="G_PROTEIN_RECEP_F1_2 DOMAIN-CONTAINING PROTEIN"/>
    <property type="match status" value="1"/>
</dbReference>
<feature type="transmembrane region" description="Helical" evidence="14">
    <location>
        <begin position="149"/>
        <end position="170"/>
    </location>
</feature>
<dbReference type="InterPro" id="IPR052921">
    <property type="entry name" value="GPCR1_Superfamily_Member"/>
</dbReference>
<evidence type="ECO:0000256" key="10">
    <source>
        <dbReference type="ARBA" id="ARBA00023170"/>
    </source>
</evidence>
<accession>A0A667X899</accession>
<protein>
    <recommendedName>
        <fullName evidence="14">Olfactory receptor</fullName>
    </recommendedName>
</protein>
<evidence type="ECO:0000256" key="13">
    <source>
        <dbReference type="RuleBase" id="RU000688"/>
    </source>
</evidence>
<evidence type="ECO:0000313" key="16">
    <source>
        <dbReference type="Ensembl" id="ENSMMDP00005008739.1"/>
    </source>
</evidence>
<feature type="transmembrane region" description="Helical" evidence="14">
    <location>
        <begin position="249"/>
        <end position="268"/>
    </location>
</feature>
<reference evidence="16" key="1">
    <citation type="submission" date="2019-06" db="EMBL/GenBank/DDBJ databases">
        <authorList>
            <consortium name="Wellcome Sanger Institute Data Sharing"/>
        </authorList>
    </citation>
    <scope>NUCLEOTIDE SEQUENCE [LARGE SCALE GENOMIC DNA]</scope>
</reference>
<dbReference type="GO" id="GO:0004930">
    <property type="term" value="F:G protein-coupled receptor activity"/>
    <property type="evidence" value="ECO:0007669"/>
    <property type="project" value="UniProtKB-KW"/>
</dbReference>
<comment type="similarity">
    <text evidence="13">Belongs to the G-protein coupled receptor 1 family.</text>
</comment>
<feature type="transmembrane region" description="Helical" evidence="14">
    <location>
        <begin position="67"/>
        <end position="87"/>
    </location>
</feature>
<evidence type="ECO:0000256" key="4">
    <source>
        <dbReference type="ARBA" id="ARBA00022692"/>
    </source>
</evidence>
<dbReference type="PRINTS" id="PR00245">
    <property type="entry name" value="OLFACTORYR"/>
</dbReference>
<dbReference type="GO" id="GO:0005886">
    <property type="term" value="C:plasma membrane"/>
    <property type="evidence" value="ECO:0007669"/>
    <property type="project" value="UniProtKB-SubCell"/>
</dbReference>
<keyword evidence="17" id="KW-1185">Reference proteome</keyword>
<evidence type="ECO:0000256" key="5">
    <source>
        <dbReference type="ARBA" id="ARBA00022725"/>
    </source>
</evidence>
<evidence type="ECO:0000256" key="7">
    <source>
        <dbReference type="ARBA" id="ARBA00023040"/>
    </source>
</evidence>
<dbReference type="Gene3D" id="1.20.1070.10">
    <property type="entry name" value="Rhodopsin 7-helix transmembrane proteins"/>
    <property type="match status" value="1"/>
</dbReference>
<dbReference type="FunCoup" id="A0A667X899">
    <property type="interactions" value="233"/>
</dbReference>
<dbReference type="GO" id="GO:0005549">
    <property type="term" value="F:odorant binding"/>
    <property type="evidence" value="ECO:0007669"/>
    <property type="project" value="TreeGrafter"/>
</dbReference>
<feature type="transmembrane region" description="Helical" evidence="14">
    <location>
        <begin position="280"/>
        <end position="299"/>
    </location>
</feature>
<evidence type="ECO:0000313" key="17">
    <source>
        <dbReference type="Proteomes" id="UP000472263"/>
    </source>
</evidence>
<proteinExistence type="inferred from homology"/>
<dbReference type="AlphaFoldDB" id="A0A667X899"/>
<organism evidence="16 17">
    <name type="scientific">Myripristis murdjan</name>
    <name type="common">pinecone soldierfish</name>
    <dbReference type="NCBI Taxonomy" id="586833"/>
    <lineage>
        <taxon>Eukaryota</taxon>
        <taxon>Metazoa</taxon>
        <taxon>Chordata</taxon>
        <taxon>Craniata</taxon>
        <taxon>Vertebrata</taxon>
        <taxon>Euteleostomi</taxon>
        <taxon>Actinopterygii</taxon>
        <taxon>Neopterygii</taxon>
        <taxon>Teleostei</taxon>
        <taxon>Neoteleostei</taxon>
        <taxon>Acanthomorphata</taxon>
        <taxon>Holocentriformes</taxon>
        <taxon>Holocentridae</taxon>
        <taxon>Myripristis</taxon>
    </lineage>
</organism>
<evidence type="ECO:0000256" key="1">
    <source>
        <dbReference type="ARBA" id="ARBA00004651"/>
    </source>
</evidence>
<evidence type="ECO:0000256" key="6">
    <source>
        <dbReference type="ARBA" id="ARBA00022989"/>
    </source>
</evidence>
<name>A0A667X899_9TELE</name>
<dbReference type="GO" id="GO:0004984">
    <property type="term" value="F:olfactory receptor activity"/>
    <property type="evidence" value="ECO:0007669"/>
    <property type="project" value="InterPro"/>
</dbReference>
<dbReference type="Proteomes" id="UP000472263">
    <property type="component" value="Chromosome 21"/>
</dbReference>
<dbReference type="PROSITE" id="PS00237">
    <property type="entry name" value="G_PROTEIN_RECEP_F1_1"/>
    <property type="match status" value="1"/>
</dbReference>
<evidence type="ECO:0000256" key="8">
    <source>
        <dbReference type="ARBA" id="ARBA00023136"/>
    </source>
</evidence>
<feature type="transmembrane region" description="Helical" evidence="14">
    <location>
        <begin position="99"/>
        <end position="128"/>
    </location>
</feature>
<evidence type="ECO:0000256" key="2">
    <source>
        <dbReference type="ARBA" id="ARBA00022475"/>
    </source>
</evidence>
<keyword evidence="12 13" id="KW-0807">Transducer</keyword>
<dbReference type="InterPro" id="IPR000276">
    <property type="entry name" value="GPCR_Rhodpsn"/>
</dbReference>
<dbReference type="Ensembl" id="ENSMMDT00005008985.1">
    <property type="protein sequence ID" value="ENSMMDP00005008739.1"/>
    <property type="gene ID" value="ENSMMDG00005004820.1"/>
</dbReference>
<reference evidence="16" key="2">
    <citation type="submission" date="2025-08" db="UniProtKB">
        <authorList>
            <consortium name="Ensembl"/>
        </authorList>
    </citation>
    <scope>IDENTIFICATION</scope>
</reference>
<evidence type="ECO:0000256" key="12">
    <source>
        <dbReference type="ARBA" id="ARBA00023224"/>
    </source>
</evidence>
<keyword evidence="10 13" id="KW-0675">Receptor</keyword>
<sequence>MATPEGNSTYVVNTSNVVVFSLFGLNETTNYRTVVFSLTLLCYCVILVVNVFLILTIILDENLHEPMYIFLCGLCINGLYGTTGFYPKFLFDLLSHTHVITYVGCLLQIFTIYSSATADFTILAVMAYDRYVAICRPLEYQSFMTKHRIAMLVCLSWLIPMICQVMVVTLTSTLELCGTRIEKLYCENWSVVKLACSTTTVNNVVGLIVVSFYLGHDVFIVCSYVQLIKSSLKSKEGRRKFMQTCVPHLLCLLNVTAALLFDVMYVRYGSKSVAQRIKNFMSIQFLMIPPIINPIIYGLKLTKIRKRIISLFMMMGQKFR</sequence>
<reference evidence="16" key="3">
    <citation type="submission" date="2025-09" db="UniProtKB">
        <authorList>
            <consortium name="Ensembl"/>
        </authorList>
    </citation>
    <scope>IDENTIFICATION</scope>
</reference>
<keyword evidence="11" id="KW-0325">Glycoprotein</keyword>
<dbReference type="InterPro" id="IPR000725">
    <property type="entry name" value="Olfact_rcpt"/>
</dbReference>
<keyword evidence="5 14" id="KW-0552">Olfaction</keyword>
<dbReference type="PROSITE" id="PS50262">
    <property type="entry name" value="G_PROTEIN_RECEP_F1_2"/>
    <property type="match status" value="1"/>
</dbReference>
<dbReference type="InParanoid" id="A0A667X899"/>
<evidence type="ECO:0000256" key="9">
    <source>
        <dbReference type="ARBA" id="ARBA00023157"/>
    </source>
</evidence>
<comment type="subcellular location">
    <subcellularLocation>
        <location evidence="1 14">Cell membrane</location>
        <topology evidence="1 14">Multi-pass membrane protein</topology>
    </subcellularLocation>
</comment>
<feature type="transmembrane region" description="Helical" evidence="14">
    <location>
        <begin position="34"/>
        <end position="55"/>
    </location>
</feature>
<evidence type="ECO:0000256" key="3">
    <source>
        <dbReference type="ARBA" id="ARBA00022606"/>
    </source>
</evidence>
<keyword evidence="7 13" id="KW-0297">G-protein coupled receptor</keyword>
<keyword evidence="6 14" id="KW-1133">Transmembrane helix</keyword>
<dbReference type="PRINTS" id="PR00237">
    <property type="entry name" value="GPCRRHODOPSN"/>
</dbReference>
<evidence type="ECO:0000256" key="14">
    <source>
        <dbReference type="RuleBase" id="RU363047"/>
    </source>
</evidence>
<keyword evidence="3 14" id="KW-0716">Sensory transduction</keyword>
<dbReference type="FunFam" id="1.20.1070.10:FF:000024">
    <property type="entry name" value="Olfactory receptor"/>
    <property type="match status" value="1"/>
</dbReference>
<dbReference type="Pfam" id="PF13853">
    <property type="entry name" value="7tm_4"/>
    <property type="match status" value="1"/>
</dbReference>
<dbReference type="InterPro" id="IPR017452">
    <property type="entry name" value="GPCR_Rhodpsn_7TM"/>
</dbReference>
<keyword evidence="4 13" id="KW-0812">Transmembrane</keyword>
<dbReference type="GeneTree" id="ENSGT00950000183023"/>
<feature type="transmembrane region" description="Helical" evidence="14">
    <location>
        <begin position="204"/>
        <end position="228"/>
    </location>
</feature>
<keyword evidence="8 14" id="KW-0472">Membrane</keyword>
<keyword evidence="2 14" id="KW-1003">Cell membrane</keyword>
<gene>
    <name evidence="16" type="primary">LOC115379530</name>
</gene>
<evidence type="ECO:0000259" key="15">
    <source>
        <dbReference type="PROSITE" id="PS50262"/>
    </source>
</evidence>